<dbReference type="HAMAP" id="MF_01219">
    <property type="entry name" value="PyrR"/>
    <property type="match status" value="1"/>
</dbReference>
<accession>A0A7C5PDU0</accession>
<name>A0A7C5PDU0_9BACT</name>
<dbReference type="FunFam" id="3.40.50.2020:FF:000020">
    <property type="entry name" value="Bifunctional protein PyrR"/>
    <property type="match status" value="1"/>
</dbReference>
<sequence>MMLKAKILDEQEINKILHRLVYEIYENHKDFEKLLLVGLWTRGVFLSRRVANIFLNDKGIKLETAELDITPYRDDLYINKKIPLKTTNMNSTQDRSIILVDDVLFTGRTIRGAIEAIFDFGRPKKIELLVLIDRGHRELPINANYLGKYVPTSLKEDVRVKLKEIDNVDEVIIVE</sequence>
<evidence type="ECO:0000256" key="4">
    <source>
        <dbReference type="HAMAP-Rule" id="MF_01219"/>
    </source>
</evidence>
<keyword evidence="2 4" id="KW-0805">Transcription regulation</keyword>
<evidence type="ECO:0000256" key="1">
    <source>
        <dbReference type="ARBA" id="ARBA00005565"/>
    </source>
</evidence>
<dbReference type="InterPro" id="IPR050137">
    <property type="entry name" value="PyrR_bifunctional"/>
</dbReference>
<dbReference type="Gene3D" id="3.40.50.2020">
    <property type="match status" value="1"/>
</dbReference>
<comment type="similarity">
    <text evidence="1 4">Belongs to the purine/pyrimidine phosphoribosyltransferase family. PyrR subfamily.</text>
</comment>
<proteinExistence type="inferred from homology"/>
<dbReference type="SUPFAM" id="SSF53271">
    <property type="entry name" value="PRTase-like"/>
    <property type="match status" value="1"/>
</dbReference>
<comment type="function">
    <text evidence="4">Regulates the transcription of the pyrimidine nucleotide (pyr) operon in response to exogenous pyrimidines.</text>
</comment>
<dbReference type="InterPro" id="IPR023050">
    <property type="entry name" value="PyrR"/>
</dbReference>
<keyword evidence="4 6" id="KW-0808">Transferase</keyword>
<organism evidence="6">
    <name type="scientific">Thermodesulfobium narugense</name>
    <dbReference type="NCBI Taxonomy" id="184064"/>
    <lineage>
        <taxon>Bacteria</taxon>
        <taxon>Pseudomonadati</taxon>
        <taxon>Thermodesulfobiota</taxon>
        <taxon>Thermodesulfobiia</taxon>
        <taxon>Thermodesulfobiales</taxon>
        <taxon>Thermodesulfobiaceae</taxon>
        <taxon>Thermodesulfobium</taxon>
    </lineage>
</organism>
<keyword evidence="4 6" id="KW-0328">Glycosyltransferase</keyword>
<feature type="domain" description="Phosphoribosyltransferase" evidence="5">
    <location>
        <begin position="6"/>
        <end position="145"/>
    </location>
</feature>
<keyword evidence="3 4" id="KW-0804">Transcription</keyword>
<evidence type="ECO:0000313" key="6">
    <source>
        <dbReference type="EMBL" id="HHI65410.1"/>
    </source>
</evidence>
<dbReference type="NCBIfam" id="NF003549">
    <property type="entry name" value="PRK05205.1-5"/>
    <property type="match status" value="1"/>
</dbReference>
<dbReference type="InterPro" id="IPR000836">
    <property type="entry name" value="PRTase_dom"/>
</dbReference>
<dbReference type="EC" id="2.4.2.9" evidence="4"/>
<dbReference type="GO" id="GO:0004845">
    <property type="term" value="F:uracil phosphoribosyltransferase activity"/>
    <property type="evidence" value="ECO:0007669"/>
    <property type="project" value="UniProtKB-UniRule"/>
</dbReference>
<dbReference type="Pfam" id="PF00156">
    <property type="entry name" value="Pribosyltran"/>
    <property type="match status" value="1"/>
</dbReference>
<comment type="catalytic activity">
    <reaction evidence="4">
        <text>UMP + diphosphate = 5-phospho-alpha-D-ribose 1-diphosphate + uracil</text>
        <dbReference type="Rhea" id="RHEA:13017"/>
        <dbReference type="ChEBI" id="CHEBI:17568"/>
        <dbReference type="ChEBI" id="CHEBI:33019"/>
        <dbReference type="ChEBI" id="CHEBI:57865"/>
        <dbReference type="ChEBI" id="CHEBI:58017"/>
        <dbReference type="EC" id="2.4.2.9"/>
    </reaction>
</comment>
<comment type="caution">
    <text evidence="6">The sequence shown here is derived from an EMBL/GenBank/DDBJ whole genome shotgun (WGS) entry which is preliminary data.</text>
</comment>
<dbReference type="PANTHER" id="PTHR11608:SF0">
    <property type="entry name" value="BIFUNCTIONAL PROTEIN PYRR"/>
    <property type="match status" value="1"/>
</dbReference>
<comment type="function">
    <text evidence="4">Also displays a weak uracil phosphoribosyltransferase activity which is not physiologically significant.</text>
</comment>
<feature type="short sequence motif" description="PRPP-binding" evidence="4">
    <location>
        <begin position="97"/>
        <end position="109"/>
    </location>
</feature>
<reference evidence="6" key="1">
    <citation type="journal article" date="2020" name="mSystems">
        <title>Genome- and Community-Level Interaction Insights into Carbon Utilization and Element Cycling Functions of Hydrothermarchaeota in Hydrothermal Sediment.</title>
        <authorList>
            <person name="Zhou Z."/>
            <person name="Liu Y."/>
            <person name="Xu W."/>
            <person name="Pan J."/>
            <person name="Luo Z.H."/>
            <person name="Li M."/>
        </authorList>
    </citation>
    <scope>NUCLEOTIDE SEQUENCE [LARGE SCALE GENOMIC DNA]</scope>
    <source>
        <strain evidence="6">SpSt-1019</strain>
    </source>
</reference>
<dbReference type="CDD" id="cd06223">
    <property type="entry name" value="PRTases_typeI"/>
    <property type="match status" value="1"/>
</dbReference>
<dbReference type="AlphaFoldDB" id="A0A7C5PDU0"/>
<evidence type="ECO:0000256" key="3">
    <source>
        <dbReference type="ARBA" id="ARBA00023163"/>
    </source>
</evidence>
<dbReference type="GO" id="GO:0006355">
    <property type="term" value="P:regulation of DNA-templated transcription"/>
    <property type="evidence" value="ECO:0007669"/>
    <property type="project" value="UniProtKB-UniRule"/>
</dbReference>
<dbReference type="InterPro" id="IPR029057">
    <property type="entry name" value="PRTase-like"/>
</dbReference>
<evidence type="ECO:0000256" key="2">
    <source>
        <dbReference type="ARBA" id="ARBA00023015"/>
    </source>
</evidence>
<dbReference type="EMBL" id="DRUY01000085">
    <property type="protein sequence ID" value="HHI65410.1"/>
    <property type="molecule type" value="Genomic_DNA"/>
</dbReference>
<dbReference type="PANTHER" id="PTHR11608">
    <property type="entry name" value="BIFUNCTIONAL PROTEIN PYRR"/>
    <property type="match status" value="1"/>
</dbReference>
<evidence type="ECO:0000259" key="5">
    <source>
        <dbReference type="Pfam" id="PF00156"/>
    </source>
</evidence>
<gene>
    <name evidence="4 6" type="primary">pyrR</name>
    <name evidence="6" type="ORF">ENL70_02525</name>
</gene>
<protein>
    <recommendedName>
        <fullName evidence="4">Bifunctional protein PyrR</fullName>
    </recommendedName>
    <domain>
        <recommendedName>
            <fullName evidence="4">Pyrimidine operon regulatory protein</fullName>
        </recommendedName>
    </domain>
    <domain>
        <recommendedName>
            <fullName evidence="4">Uracil phosphoribosyltransferase</fullName>
            <shortName evidence="4">UPRTase</shortName>
            <ecNumber evidence="4">2.4.2.9</ecNumber>
        </recommendedName>
    </domain>
</protein>